<dbReference type="Proteomes" id="UP000233293">
    <property type="component" value="Unassembled WGS sequence"/>
</dbReference>
<evidence type="ECO:0000313" key="4">
    <source>
        <dbReference type="EMBL" id="PKU25416.1"/>
    </source>
</evidence>
<comment type="caution">
    <text evidence="4">The sequence shown here is derived from an EMBL/GenBank/DDBJ whole genome shotgun (WGS) entry which is preliminary data.</text>
</comment>
<evidence type="ECO:0000313" key="5">
    <source>
        <dbReference type="Proteomes" id="UP000233293"/>
    </source>
</evidence>
<accession>A0A2N3PYC8</accession>
<dbReference type="InterPro" id="IPR006674">
    <property type="entry name" value="HD_domain"/>
</dbReference>
<dbReference type="EMBL" id="PIUM01000005">
    <property type="protein sequence ID" value="PKU25416.1"/>
    <property type="molecule type" value="Genomic_DNA"/>
</dbReference>
<dbReference type="SUPFAM" id="SSF109604">
    <property type="entry name" value="HD-domain/PDEase-like"/>
    <property type="match status" value="1"/>
</dbReference>
<dbReference type="InterPro" id="IPR039356">
    <property type="entry name" value="YfbR/HDDC2"/>
</dbReference>
<proteinExistence type="predicted"/>
<keyword evidence="2 4" id="KW-0378">Hydrolase</keyword>
<dbReference type="GO" id="GO:0046872">
    <property type="term" value="F:metal ion binding"/>
    <property type="evidence" value="ECO:0007669"/>
    <property type="project" value="UniProtKB-KW"/>
</dbReference>
<dbReference type="GO" id="GO:0002953">
    <property type="term" value="F:5'-deoxynucleotidase activity"/>
    <property type="evidence" value="ECO:0007669"/>
    <property type="project" value="InterPro"/>
</dbReference>
<dbReference type="PANTHER" id="PTHR11845">
    <property type="entry name" value="5'-DEOXYNUCLEOTIDASE HDDC2"/>
    <property type="match status" value="1"/>
</dbReference>
<evidence type="ECO:0000259" key="3">
    <source>
        <dbReference type="Pfam" id="PF13023"/>
    </source>
</evidence>
<reference evidence="5" key="1">
    <citation type="submission" date="2017-12" db="EMBL/GenBank/DDBJ databases">
        <title>Draft genome sequence of Telmatospirillum siberiense 26-4b1T, an acidotolerant peatland alphaproteobacterium potentially involved in sulfur cycling.</title>
        <authorList>
            <person name="Hausmann B."/>
            <person name="Pjevac P."/>
            <person name="Schreck K."/>
            <person name="Herbold C.W."/>
            <person name="Daims H."/>
            <person name="Wagner M."/>
            <person name="Pester M."/>
            <person name="Loy A."/>
        </authorList>
    </citation>
    <scope>NUCLEOTIDE SEQUENCE [LARGE SCALE GENOMIC DNA]</scope>
    <source>
        <strain evidence="5">26-4b1</strain>
    </source>
</reference>
<gene>
    <name evidence="4" type="ORF">CWS72_06410</name>
</gene>
<dbReference type="AlphaFoldDB" id="A0A2N3PYC8"/>
<dbReference type="Gene3D" id="1.10.3210.10">
    <property type="entry name" value="Hypothetical protein af1432"/>
    <property type="match status" value="1"/>
</dbReference>
<name>A0A2N3PYC8_9PROT</name>
<dbReference type="PANTHER" id="PTHR11845:SF13">
    <property type="entry name" value="5'-DEOXYNUCLEOTIDASE HDDC2"/>
    <property type="match status" value="1"/>
</dbReference>
<evidence type="ECO:0000256" key="2">
    <source>
        <dbReference type="ARBA" id="ARBA00022801"/>
    </source>
</evidence>
<keyword evidence="5" id="KW-1185">Reference proteome</keyword>
<evidence type="ECO:0000256" key="1">
    <source>
        <dbReference type="ARBA" id="ARBA00022723"/>
    </source>
</evidence>
<keyword evidence="1" id="KW-0479">Metal-binding</keyword>
<protein>
    <submittedName>
        <fullName evidence="4">Phosphohydrolase</fullName>
    </submittedName>
</protein>
<sequence>MKTILRQNVPITEPHRQENDAEHSWHLAMMALLLAEHADEAVDVARVVKMLLIHDLVEIDAGDTFIYDVAANQDKEEREQRAADRVFGLLPEDQGRELRGLWDEFEARTTSDARFAHAIDRFQPVLLNVATQGLRWKVHGVTADRVLARNRVVGDASERLWSHLQDLIADMVEQGHLPPGPQ</sequence>
<dbReference type="GO" id="GO:0005737">
    <property type="term" value="C:cytoplasm"/>
    <property type="evidence" value="ECO:0007669"/>
    <property type="project" value="TreeGrafter"/>
</dbReference>
<feature type="domain" description="HD" evidence="3">
    <location>
        <begin position="2"/>
        <end position="161"/>
    </location>
</feature>
<dbReference type="Pfam" id="PF13023">
    <property type="entry name" value="HD_3"/>
    <property type="match status" value="1"/>
</dbReference>
<organism evidence="4 5">
    <name type="scientific">Telmatospirillum siberiense</name>
    <dbReference type="NCBI Taxonomy" id="382514"/>
    <lineage>
        <taxon>Bacteria</taxon>
        <taxon>Pseudomonadati</taxon>
        <taxon>Pseudomonadota</taxon>
        <taxon>Alphaproteobacteria</taxon>
        <taxon>Rhodospirillales</taxon>
        <taxon>Rhodospirillaceae</taxon>
        <taxon>Telmatospirillum</taxon>
    </lineage>
</organism>